<protein>
    <recommendedName>
        <fullName evidence="4">Homeobox domain-containing protein</fullName>
    </recommendedName>
</protein>
<evidence type="ECO:0000256" key="1">
    <source>
        <dbReference type="PROSITE-ProRule" id="PRU00108"/>
    </source>
</evidence>
<name>A0A4Q1BVG8_TREME</name>
<gene>
    <name evidence="5" type="ORF">M231_00486</name>
</gene>
<dbReference type="SMART" id="SM00389">
    <property type="entry name" value="HOX"/>
    <property type="match status" value="1"/>
</dbReference>
<keyword evidence="1 2" id="KW-0371">Homeobox</keyword>
<feature type="region of interest" description="Disordered" evidence="3">
    <location>
        <begin position="300"/>
        <end position="323"/>
    </location>
</feature>
<keyword evidence="6" id="KW-1185">Reference proteome</keyword>
<reference evidence="5 6" key="1">
    <citation type="submission" date="2016-06" db="EMBL/GenBank/DDBJ databases">
        <title>Evolution of pathogenesis and genome organization in the Tremellales.</title>
        <authorList>
            <person name="Cuomo C."/>
            <person name="Litvintseva A."/>
            <person name="Heitman J."/>
            <person name="Chen Y."/>
            <person name="Sun S."/>
            <person name="Springer D."/>
            <person name="Dromer F."/>
            <person name="Young S."/>
            <person name="Zeng Q."/>
            <person name="Chapman S."/>
            <person name="Gujja S."/>
            <person name="Saif S."/>
            <person name="Birren B."/>
        </authorList>
    </citation>
    <scope>NUCLEOTIDE SEQUENCE [LARGE SCALE GENOMIC DNA]</scope>
    <source>
        <strain evidence="5 6">ATCC 28783</strain>
    </source>
</reference>
<dbReference type="Pfam" id="PF00046">
    <property type="entry name" value="Homeodomain"/>
    <property type="match status" value="1"/>
</dbReference>
<dbReference type="CDD" id="cd00086">
    <property type="entry name" value="homeodomain"/>
    <property type="match status" value="1"/>
</dbReference>
<dbReference type="GO" id="GO:0003677">
    <property type="term" value="F:DNA binding"/>
    <property type="evidence" value="ECO:0007669"/>
    <property type="project" value="UniProtKB-UniRule"/>
</dbReference>
<accession>A0A4Q1BVG8</accession>
<evidence type="ECO:0000313" key="5">
    <source>
        <dbReference type="EMBL" id="RXK42129.1"/>
    </source>
</evidence>
<dbReference type="GO" id="GO:0005634">
    <property type="term" value="C:nucleus"/>
    <property type="evidence" value="ECO:0007669"/>
    <property type="project" value="UniProtKB-SubCell"/>
</dbReference>
<dbReference type="PROSITE" id="PS50071">
    <property type="entry name" value="HOMEOBOX_2"/>
    <property type="match status" value="1"/>
</dbReference>
<evidence type="ECO:0000256" key="2">
    <source>
        <dbReference type="RuleBase" id="RU000682"/>
    </source>
</evidence>
<dbReference type="VEuPathDB" id="FungiDB:TREMEDRAFT_63083"/>
<dbReference type="AlphaFoldDB" id="A0A4Q1BVG8"/>
<dbReference type="Gene3D" id="1.10.10.60">
    <property type="entry name" value="Homeodomain-like"/>
    <property type="match status" value="1"/>
</dbReference>
<proteinExistence type="predicted"/>
<keyword evidence="1 2" id="KW-0539">Nucleus</keyword>
<dbReference type="Proteomes" id="UP000289152">
    <property type="component" value="Unassembled WGS sequence"/>
</dbReference>
<keyword evidence="1 2" id="KW-0238">DNA-binding</keyword>
<dbReference type="OrthoDB" id="338531at2759"/>
<feature type="domain" description="Homeobox" evidence="4">
    <location>
        <begin position="85"/>
        <end position="135"/>
    </location>
</feature>
<feature type="region of interest" description="Disordered" evidence="3">
    <location>
        <begin position="1"/>
        <end position="71"/>
    </location>
</feature>
<dbReference type="InterPro" id="IPR001356">
    <property type="entry name" value="HD"/>
</dbReference>
<feature type="compositionally biased region" description="Low complexity" evidence="3">
    <location>
        <begin position="44"/>
        <end position="56"/>
    </location>
</feature>
<dbReference type="SUPFAM" id="SSF46689">
    <property type="entry name" value="Homeodomain-like"/>
    <property type="match status" value="1"/>
</dbReference>
<comment type="caution">
    <text evidence="5">The sequence shown here is derived from an EMBL/GenBank/DDBJ whole genome shotgun (WGS) entry which is preliminary data.</text>
</comment>
<organism evidence="5 6">
    <name type="scientific">Tremella mesenterica</name>
    <name type="common">Jelly fungus</name>
    <dbReference type="NCBI Taxonomy" id="5217"/>
    <lineage>
        <taxon>Eukaryota</taxon>
        <taxon>Fungi</taxon>
        <taxon>Dikarya</taxon>
        <taxon>Basidiomycota</taxon>
        <taxon>Agaricomycotina</taxon>
        <taxon>Tremellomycetes</taxon>
        <taxon>Tremellales</taxon>
        <taxon>Tremellaceae</taxon>
        <taxon>Tremella</taxon>
    </lineage>
</organism>
<dbReference type="InterPro" id="IPR009057">
    <property type="entry name" value="Homeodomain-like_sf"/>
</dbReference>
<evidence type="ECO:0000259" key="4">
    <source>
        <dbReference type="PROSITE" id="PS50071"/>
    </source>
</evidence>
<evidence type="ECO:0000313" key="6">
    <source>
        <dbReference type="Proteomes" id="UP000289152"/>
    </source>
</evidence>
<sequence>MSDLQLGHVIQHDTAADEFPSPSPDRSMSYHPSDEGQEEEEEQAAQAISAAVAASSDQHHHGPSTSSSRFIYTPHTVGVGSNLSNSEQIAILREHYSRNPNPGKRELEMLAEKTGRPWNRIREYFRQRRNKLRGLDTMEEMEEPGRATGWLQVTYRTAPQTSHVSQLNLYNSYRLRFDPYSSQAPLLGGQELIQLACATFPGCELARDDDKYILKGLKERMEMSMDHQPEPELAEPIRASNWLLNNYHPSESNSITQTDLYSSYATRYSLPAHQTSEPSSPNTQRLQDLENLAAVSAHPDHLNFSTDNGFEGDEDKGNTTPPRLLNPVELISLTKIAFPDAVPAVDEEGRFVIKGLERREGVEKSRGPKMGDIYPFALMTAPTPSDPDHPLRTLIKRKLTSLEQPETSSEKKRKLTVDDEELLDGLKRFRNSDLGREVRDVCVQQ</sequence>
<feature type="DNA-binding region" description="Homeobox" evidence="1">
    <location>
        <begin position="87"/>
        <end position="136"/>
    </location>
</feature>
<dbReference type="InParanoid" id="A0A4Q1BVG8"/>
<dbReference type="EMBL" id="SDIL01000003">
    <property type="protein sequence ID" value="RXK42129.1"/>
    <property type="molecule type" value="Genomic_DNA"/>
</dbReference>
<comment type="subcellular location">
    <subcellularLocation>
        <location evidence="1 2">Nucleus</location>
    </subcellularLocation>
</comment>
<evidence type="ECO:0000256" key="3">
    <source>
        <dbReference type="SAM" id="MobiDB-lite"/>
    </source>
</evidence>